<gene>
    <name evidence="5" type="primary">mdcG</name>
    <name evidence="5" type="ORF">F2P45_20745</name>
</gene>
<protein>
    <submittedName>
        <fullName evidence="5">Malonate decarboxylase holo-[acyl-carrier-protein] synthase</fullName>
    </submittedName>
</protein>
<evidence type="ECO:0000313" key="6">
    <source>
        <dbReference type="Proteomes" id="UP000609726"/>
    </source>
</evidence>
<dbReference type="InterPro" id="IPR048903">
    <property type="entry name" value="MdcG_N"/>
</dbReference>
<feature type="domain" description="Phosphoribosyl-dephospho-CoA transferase MdcG N-terminal" evidence="4">
    <location>
        <begin position="36"/>
        <end position="115"/>
    </location>
</feature>
<dbReference type="NCBIfam" id="TIGR03135">
    <property type="entry name" value="malonate_mdcG"/>
    <property type="match status" value="1"/>
</dbReference>
<keyword evidence="1" id="KW-0808">Transferase</keyword>
<proteinExistence type="predicted"/>
<dbReference type="Pfam" id="PF20866">
    <property type="entry name" value="MdcG_N"/>
    <property type="match status" value="1"/>
</dbReference>
<comment type="caution">
    <text evidence="5">The sequence shown here is derived from an EMBL/GenBank/DDBJ whole genome shotgun (WGS) entry which is preliminary data.</text>
</comment>
<evidence type="ECO:0000256" key="1">
    <source>
        <dbReference type="ARBA" id="ARBA00022679"/>
    </source>
</evidence>
<dbReference type="EMBL" id="WHJH01000029">
    <property type="protein sequence ID" value="NHZ91416.1"/>
    <property type="molecule type" value="Genomic_DNA"/>
</dbReference>
<dbReference type="InterPro" id="IPR017557">
    <property type="entry name" value="Holo-ACP_synthase"/>
</dbReference>
<dbReference type="Proteomes" id="UP000609726">
    <property type="component" value="Unassembled WGS sequence"/>
</dbReference>
<evidence type="ECO:0000313" key="5">
    <source>
        <dbReference type="EMBL" id="NHZ91416.1"/>
    </source>
</evidence>
<keyword evidence="6" id="KW-1185">Reference proteome</keyword>
<evidence type="ECO:0000256" key="2">
    <source>
        <dbReference type="ARBA" id="ARBA00022695"/>
    </source>
</evidence>
<organism evidence="5 6">
    <name type="scientific">Massilia mucilaginosa</name>
    <dbReference type="NCBI Taxonomy" id="2609282"/>
    <lineage>
        <taxon>Bacteria</taxon>
        <taxon>Pseudomonadati</taxon>
        <taxon>Pseudomonadota</taxon>
        <taxon>Betaproteobacteria</taxon>
        <taxon>Burkholderiales</taxon>
        <taxon>Oxalobacteraceae</taxon>
        <taxon>Telluria group</taxon>
        <taxon>Massilia</taxon>
    </lineage>
</organism>
<evidence type="ECO:0000259" key="3">
    <source>
        <dbReference type="Pfam" id="PF10620"/>
    </source>
</evidence>
<feature type="domain" description="Phosphoribosyl-dephospho-CoA transferase MdcG C-terminal" evidence="3">
    <location>
        <begin position="120"/>
        <end position="237"/>
    </location>
</feature>
<keyword evidence="2" id="KW-0548">Nucleotidyltransferase</keyword>
<reference evidence="5 6" key="1">
    <citation type="submission" date="2019-10" db="EMBL/GenBank/DDBJ databases">
        <title>Taxonomy of Antarctic Massilia spp.: description of Massilia rubra sp. nov., Massilia aquatica sp. nov., Massilia mucilaginosa sp. nov., Massilia frigida sp. nov. isolated from streams, lakes and regoliths.</title>
        <authorList>
            <person name="Holochova P."/>
            <person name="Sedlacek I."/>
            <person name="Kralova S."/>
            <person name="Maslanova I."/>
            <person name="Busse H.-J."/>
            <person name="Stankova E."/>
            <person name="Vrbovska V."/>
            <person name="Kovarovic V."/>
            <person name="Bartak M."/>
            <person name="Svec P."/>
            <person name="Pantucek R."/>
        </authorList>
    </citation>
    <scope>NUCLEOTIDE SEQUENCE [LARGE SCALE GENOMIC DNA]</scope>
    <source>
        <strain evidence="5 6">CCM 8733</strain>
    </source>
</reference>
<evidence type="ECO:0000259" key="4">
    <source>
        <dbReference type="Pfam" id="PF20866"/>
    </source>
</evidence>
<name>A0ABX0NWR5_9BURK</name>
<accession>A0ABX0NWR5</accession>
<dbReference type="Pfam" id="PF10620">
    <property type="entry name" value="MdcG"/>
    <property type="match status" value="1"/>
</dbReference>
<dbReference type="InterPro" id="IPR049180">
    <property type="entry name" value="MdcG_C"/>
</dbReference>
<sequence>MPAPPTCAARADWNAAGASWRNRSSPPSSQGRMYSRHDHAWLNSAGWAAALDGAVAAHAQALEQWRRHDWPLIVTRRTPDALPDAVCLGLALPPDAGRKLRIALQVHQNSVARVGHALALHAAAAAAPARWAAPLAALLADAGNITLRAYGSLALQAVTGLAYLTESSDIDLLFKPASPHELDAGMQVLQTHARHLPLDGEIVFPDGAAVAWKEWRDAAAAGARVLVKDAVGVRLATTDSLRELLA</sequence>